<keyword evidence="2" id="KW-1003">Cell membrane</keyword>
<sequence length="224" mass="26127">MISIIIPIYNEEKNIRKIQDNLSKLKGNFEVIFCDGGSSDRTVDLIDTSFTVINCPKGRANQMNYGSKISKGDVLFFFHCDSIIEDDVILKIQEEINKGCKVGCLKLKFDNEIIWMKVCGYMSNLRVKLRKIAFGDQGIFITKELFEDMGGMPNLPIMEDLEFSLMLKRNKYYFKQIDSYIITSARRFLDKGIFKTMIQMQKLQLQYLCGRDINEINKEYRDIR</sequence>
<keyword evidence="3" id="KW-0328">Glycosyltransferase</keyword>
<comment type="function">
    <text evidence="7">Catalyzes the glycosylation of 4,4'-diaponeurosporenoate, i.e. the esterification of glucose at the C1'' position with the carboxyl group of 4,4'-diaponeurosporenic acid, to form glycosyl-4,4'-diaponeurosporenoate. This is a step in the biosynthesis of staphyloxanthin, an orange pigment present in most staphylococci strains.</text>
</comment>
<organism evidence="12 13">
    <name type="scientific">Terrisporobacter othiniensis</name>
    <dbReference type="NCBI Taxonomy" id="1577792"/>
    <lineage>
        <taxon>Bacteria</taxon>
        <taxon>Bacillati</taxon>
        <taxon>Bacillota</taxon>
        <taxon>Clostridia</taxon>
        <taxon>Peptostreptococcales</taxon>
        <taxon>Peptostreptococcaceae</taxon>
        <taxon>Terrisporobacter</taxon>
    </lineage>
</organism>
<dbReference type="RefSeq" id="WP_039679940.1">
    <property type="nucleotide sequence ID" value="NZ_JWHR01000098.1"/>
</dbReference>
<dbReference type="GO" id="GO:0016117">
    <property type="term" value="P:carotenoid biosynthetic process"/>
    <property type="evidence" value="ECO:0007669"/>
    <property type="project" value="UniProtKB-KW"/>
</dbReference>
<dbReference type="CDD" id="cd02522">
    <property type="entry name" value="GT_2_like_a"/>
    <property type="match status" value="1"/>
</dbReference>
<dbReference type="GO" id="GO:0016757">
    <property type="term" value="F:glycosyltransferase activity"/>
    <property type="evidence" value="ECO:0007669"/>
    <property type="project" value="UniProtKB-KW"/>
</dbReference>
<dbReference type="PANTHER" id="PTHR43646:SF2">
    <property type="entry name" value="GLYCOSYLTRANSFERASE 2-LIKE DOMAIN-CONTAINING PROTEIN"/>
    <property type="match status" value="1"/>
</dbReference>
<gene>
    <name evidence="12" type="ORF">QX51_10840</name>
</gene>
<comment type="pathway">
    <text evidence="8">Carotenoid biosynthesis; staphyloxanthin biosynthesis; staphyloxanthin from farnesyl diphosphate: step 4/5.</text>
</comment>
<evidence type="ECO:0000256" key="6">
    <source>
        <dbReference type="ARBA" id="ARBA00023136"/>
    </source>
</evidence>
<dbReference type="InterPro" id="IPR001173">
    <property type="entry name" value="Glyco_trans_2-like"/>
</dbReference>
<evidence type="ECO:0000256" key="5">
    <source>
        <dbReference type="ARBA" id="ARBA00022746"/>
    </source>
</evidence>
<comment type="similarity">
    <text evidence="9">Belongs to the glycosyltransferase 2 family. CrtQ subfamily.</text>
</comment>
<comment type="subcellular location">
    <subcellularLocation>
        <location evidence="1">Cell membrane</location>
    </subcellularLocation>
</comment>
<dbReference type="PANTHER" id="PTHR43646">
    <property type="entry name" value="GLYCOSYLTRANSFERASE"/>
    <property type="match status" value="1"/>
</dbReference>
<dbReference type="GO" id="GO:0005886">
    <property type="term" value="C:plasma membrane"/>
    <property type="evidence" value="ECO:0007669"/>
    <property type="project" value="UniProtKB-SubCell"/>
</dbReference>
<comment type="caution">
    <text evidence="12">The sequence shown here is derived from an EMBL/GenBank/DDBJ whole genome shotgun (WGS) entry which is preliminary data.</text>
</comment>
<evidence type="ECO:0000256" key="2">
    <source>
        <dbReference type="ARBA" id="ARBA00022475"/>
    </source>
</evidence>
<feature type="domain" description="Glycosyltransferase 2-like" evidence="11">
    <location>
        <begin position="3"/>
        <end position="109"/>
    </location>
</feature>
<keyword evidence="5" id="KW-0125">Carotenoid biosynthesis</keyword>
<protein>
    <recommendedName>
        <fullName evidence="10">4,4'-diaponeurosporenoate glycosyltransferase</fullName>
    </recommendedName>
</protein>
<accession>A0A0B3WR06</accession>
<dbReference type="SUPFAM" id="SSF53448">
    <property type="entry name" value="Nucleotide-diphospho-sugar transferases"/>
    <property type="match status" value="1"/>
</dbReference>
<evidence type="ECO:0000313" key="12">
    <source>
        <dbReference type="EMBL" id="KHS56975.1"/>
    </source>
</evidence>
<evidence type="ECO:0000256" key="4">
    <source>
        <dbReference type="ARBA" id="ARBA00022679"/>
    </source>
</evidence>
<dbReference type="InterPro" id="IPR029044">
    <property type="entry name" value="Nucleotide-diphossugar_trans"/>
</dbReference>
<reference evidence="12 13" key="1">
    <citation type="submission" date="2014-12" db="EMBL/GenBank/DDBJ databases">
        <title>Draft genome sequence of Terrisporobacter sp. 08-306576, isolated from the blood culture of a bacteremia patient.</title>
        <authorList>
            <person name="Lund L.C."/>
            <person name="Sydenham T.V."/>
            <person name="Hogh S.V."/>
            <person name="Skov M.N."/>
            <person name="Kemp M."/>
            <person name="Justesen U.S."/>
        </authorList>
    </citation>
    <scope>NUCLEOTIDE SEQUENCE [LARGE SCALE GENOMIC DNA]</scope>
    <source>
        <strain evidence="12 13">08-306576</strain>
    </source>
</reference>
<dbReference type="Gene3D" id="3.90.550.10">
    <property type="entry name" value="Spore Coat Polysaccharide Biosynthesis Protein SpsA, Chain A"/>
    <property type="match status" value="1"/>
</dbReference>
<dbReference type="Proteomes" id="UP000031189">
    <property type="component" value="Unassembled WGS sequence"/>
</dbReference>
<keyword evidence="13" id="KW-1185">Reference proteome</keyword>
<evidence type="ECO:0000256" key="9">
    <source>
        <dbReference type="ARBA" id="ARBA00038120"/>
    </source>
</evidence>
<evidence type="ECO:0000256" key="3">
    <source>
        <dbReference type="ARBA" id="ARBA00022676"/>
    </source>
</evidence>
<keyword evidence="6" id="KW-0472">Membrane</keyword>
<evidence type="ECO:0000313" key="13">
    <source>
        <dbReference type="Proteomes" id="UP000031189"/>
    </source>
</evidence>
<evidence type="ECO:0000256" key="10">
    <source>
        <dbReference type="ARBA" id="ARBA00040345"/>
    </source>
</evidence>
<dbReference type="EMBL" id="JWHR01000098">
    <property type="protein sequence ID" value="KHS56975.1"/>
    <property type="molecule type" value="Genomic_DNA"/>
</dbReference>
<dbReference type="AlphaFoldDB" id="A0A0B3WR06"/>
<proteinExistence type="inferred from homology"/>
<evidence type="ECO:0000256" key="7">
    <source>
        <dbReference type="ARBA" id="ARBA00037281"/>
    </source>
</evidence>
<evidence type="ECO:0000256" key="1">
    <source>
        <dbReference type="ARBA" id="ARBA00004236"/>
    </source>
</evidence>
<name>A0A0B3WR06_9FIRM</name>
<evidence type="ECO:0000256" key="8">
    <source>
        <dbReference type="ARBA" id="ARBA00037904"/>
    </source>
</evidence>
<dbReference type="Pfam" id="PF00535">
    <property type="entry name" value="Glycos_transf_2"/>
    <property type="match status" value="1"/>
</dbReference>
<dbReference type="InterPro" id="IPR026461">
    <property type="entry name" value="Trfase_2_rSAM/seldom_assoc"/>
</dbReference>
<evidence type="ECO:0000259" key="11">
    <source>
        <dbReference type="Pfam" id="PF00535"/>
    </source>
</evidence>
<keyword evidence="4" id="KW-0808">Transferase</keyword>
<dbReference type="OrthoDB" id="9810303at2"/>
<dbReference type="NCBIfam" id="TIGR04283">
    <property type="entry name" value="glyco_like_mftF"/>
    <property type="match status" value="1"/>
</dbReference>
<dbReference type="STRING" id="1577792.QX51_10840"/>